<dbReference type="EMBL" id="KV722370">
    <property type="protein sequence ID" value="OCH92375.1"/>
    <property type="molecule type" value="Genomic_DNA"/>
</dbReference>
<feature type="compositionally biased region" description="Pro residues" evidence="1">
    <location>
        <begin position="115"/>
        <end position="137"/>
    </location>
</feature>
<feature type="region of interest" description="Disordered" evidence="1">
    <location>
        <begin position="112"/>
        <end position="197"/>
    </location>
</feature>
<gene>
    <name evidence="3" type="ORF">OBBRIDRAFT_868321</name>
</gene>
<dbReference type="OrthoDB" id="2793548at2759"/>
<dbReference type="SUPFAM" id="SSF54160">
    <property type="entry name" value="Chromo domain-like"/>
    <property type="match status" value="1"/>
</dbReference>
<sequence length="197" mass="22087">LHPVFHVSLLEPYKDPSDFHAHTEPQPFKLKPTDDPATQIASILDARKTGRRFEYLVRYQDRSEDENAWIPLSDVPRTCDELIERFHRHHPRAPRPPPDALQHEYTVTVPSASIPAPPNDAPPVPTATPELPEPSAPPRSMRHAPALVSAPTIPSAMRHTPSPPPVHENLRANYVPPTQTTTRSSRVVHPPTRYDPA</sequence>
<dbReference type="InterPro" id="IPR023780">
    <property type="entry name" value="Chromo_domain"/>
</dbReference>
<organism evidence="3 4">
    <name type="scientific">Obba rivulosa</name>
    <dbReference type="NCBI Taxonomy" id="1052685"/>
    <lineage>
        <taxon>Eukaryota</taxon>
        <taxon>Fungi</taxon>
        <taxon>Dikarya</taxon>
        <taxon>Basidiomycota</taxon>
        <taxon>Agaricomycotina</taxon>
        <taxon>Agaricomycetes</taxon>
        <taxon>Polyporales</taxon>
        <taxon>Gelatoporiaceae</taxon>
        <taxon>Obba</taxon>
    </lineage>
</organism>
<evidence type="ECO:0000313" key="3">
    <source>
        <dbReference type="EMBL" id="OCH92375.1"/>
    </source>
</evidence>
<name>A0A8E2B204_9APHY</name>
<feature type="domain" description="Chromo" evidence="2">
    <location>
        <begin position="38"/>
        <end position="98"/>
    </location>
</feature>
<feature type="region of interest" description="Disordered" evidence="1">
    <location>
        <begin position="15"/>
        <end position="35"/>
    </location>
</feature>
<keyword evidence="4" id="KW-1185">Reference proteome</keyword>
<evidence type="ECO:0000259" key="2">
    <source>
        <dbReference type="PROSITE" id="PS50013"/>
    </source>
</evidence>
<dbReference type="AlphaFoldDB" id="A0A8E2B204"/>
<dbReference type="Proteomes" id="UP000250043">
    <property type="component" value="Unassembled WGS sequence"/>
</dbReference>
<evidence type="ECO:0000256" key="1">
    <source>
        <dbReference type="SAM" id="MobiDB-lite"/>
    </source>
</evidence>
<dbReference type="SMART" id="SM00298">
    <property type="entry name" value="CHROMO"/>
    <property type="match status" value="1"/>
</dbReference>
<evidence type="ECO:0000313" key="4">
    <source>
        <dbReference type="Proteomes" id="UP000250043"/>
    </source>
</evidence>
<feature type="compositionally biased region" description="Polar residues" evidence="1">
    <location>
        <begin position="176"/>
        <end position="185"/>
    </location>
</feature>
<accession>A0A8E2B204</accession>
<dbReference type="Pfam" id="PF00385">
    <property type="entry name" value="Chromo"/>
    <property type="match status" value="1"/>
</dbReference>
<feature type="non-terminal residue" evidence="3">
    <location>
        <position position="1"/>
    </location>
</feature>
<dbReference type="GO" id="GO:0006338">
    <property type="term" value="P:chromatin remodeling"/>
    <property type="evidence" value="ECO:0007669"/>
    <property type="project" value="UniProtKB-ARBA"/>
</dbReference>
<protein>
    <recommendedName>
        <fullName evidence="2">Chromo domain-containing protein</fullName>
    </recommendedName>
</protein>
<dbReference type="Gene3D" id="2.40.50.40">
    <property type="match status" value="1"/>
</dbReference>
<dbReference type="InterPro" id="IPR016197">
    <property type="entry name" value="Chromo-like_dom_sf"/>
</dbReference>
<reference evidence="3 4" key="1">
    <citation type="submission" date="2016-07" db="EMBL/GenBank/DDBJ databases">
        <title>Draft genome of the white-rot fungus Obba rivulosa 3A-2.</title>
        <authorList>
            <consortium name="DOE Joint Genome Institute"/>
            <person name="Miettinen O."/>
            <person name="Riley R."/>
            <person name="Acob R."/>
            <person name="Barry K."/>
            <person name="Cullen D."/>
            <person name="De Vries R."/>
            <person name="Hainaut M."/>
            <person name="Hatakka A."/>
            <person name="Henrissat B."/>
            <person name="Hilden K."/>
            <person name="Kuo R."/>
            <person name="Labutti K."/>
            <person name="Lipzen A."/>
            <person name="Makela M.R."/>
            <person name="Sandor L."/>
            <person name="Spatafora J.W."/>
            <person name="Grigoriev I.V."/>
            <person name="Hibbett D.S."/>
        </authorList>
    </citation>
    <scope>NUCLEOTIDE SEQUENCE [LARGE SCALE GENOMIC DNA]</scope>
    <source>
        <strain evidence="3 4">3A-2</strain>
    </source>
</reference>
<dbReference type="PROSITE" id="PS50013">
    <property type="entry name" value="CHROMO_2"/>
    <property type="match status" value="1"/>
</dbReference>
<dbReference type="InterPro" id="IPR000953">
    <property type="entry name" value="Chromo/chromo_shadow_dom"/>
</dbReference>
<dbReference type="CDD" id="cd00024">
    <property type="entry name" value="CD_CSD"/>
    <property type="match status" value="1"/>
</dbReference>
<proteinExistence type="predicted"/>